<dbReference type="EMBL" id="BAABME010012738">
    <property type="protein sequence ID" value="GAA0185474.1"/>
    <property type="molecule type" value="Genomic_DNA"/>
</dbReference>
<keyword evidence="2" id="KW-1185">Reference proteome</keyword>
<protein>
    <submittedName>
        <fullName evidence="1">Uncharacterized protein</fullName>
    </submittedName>
</protein>
<reference evidence="1 2" key="1">
    <citation type="submission" date="2024-01" db="EMBL/GenBank/DDBJ databases">
        <title>The complete chloroplast genome sequence of Lithospermum erythrorhizon: insights into the phylogenetic relationship among Boraginaceae species and the maternal lineages of purple gromwells.</title>
        <authorList>
            <person name="Okada T."/>
            <person name="Watanabe K."/>
        </authorList>
    </citation>
    <scope>NUCLEOTIDE SEQUENCE [LARGE SCALE GENOMIC DNA]</scope>
</reference>
<gene>
    <name evidence="1" type="ORF">LIER_32762</name>
</gene>
<sequence length="85" mass="10325">MGVEDLITNKRLFSKEDESKAELKIWKYIFGFTVPLKWEFLMFLRLKNTLSHSRSCLRTHRIMRFLTFRGIFKEEIIEGGRIYYT</sequence>
<name>A0AAV3RX02_LITER</name>
<organism evidence="1 2">
    <name type="scientific">Lithospermum erythrorhizon</name>
    <name type="common">Purple gromwell</name>
    <name type="synonym">Lithospermum officinale var. erythrorhizon</name>
    <dbReference type="NCBI Taxonomy" id="34254"/>
    <lineage>
        <taxon>Eukaryota</taxon>
        <taxon>Viridiplantae</taxon>
        <taxon>Streptophyta</taxon>
        <taxon>Embryophyta</taxon>
        <taxon>Tracheophyta</taxon>
        <taxon>Spermatophyta</taxon>
        <taxon>Magnoliopsida</taxon>
        <taxon>eudicotyledons</taxon>
        <taxon>Gunneridae</taxon>
        <taxon>Pentapetalae</taxon>
        <taxon>asterids</taxon>
        <taxon>lamiids</taxon>
        <taxon>Boraginales</taxon>
        <taxon>Boraginaceae</taxon>
        <taxon>Boraginoideae</taxon>
        <taxon>Lithospermeae</taxon>
        <taxon>Lithospermum</taxon>
    </lineage>
</organism>
<evidence type="ECO:0000313" key="2">
    <source>
        <dbReference type="Proteomes" id="UP001454036"/>
    </source>
</evidence>
<proteinExistence type="predicted"/>
<dbReference type="Proteomes" id="UP001454036">
    <property type="component" value="Unassembled WGS sequence"/>
</dbReference>
<accession>A0AAV3RX02</accession>
<evidence type="ECO:0000313" key="1">
    <source>
        <dbReference type="EMBL" id="GAA0185474.1"/>
    </source>
</evidence>
<comment type="caution">
    <text evidence="1">The sequence shown here is derived from an EMBL/GenBank/DDBJ whole genome shotgun (WGS) entry which is preliminary data.</text>
</comment>
<dbReference type="AlphaFoldDB" id="A0AAV3RX02"/>